<keyword evidence="5 7" id="KW-0456">Lyase</keyword>
<comment type="caution">
    <text evidence="8">The sequence shown here is derived from an EMBL/GenBank/DDBJ whole genome shotgun (WGS) entry which is preliminary data.</text>
</comment>
<keyword evidence="9" id="KW-1185">Reference proteome</keyword>
<dbReference type="GO" id="GO:0016831">
    <property type="term" value="F:carboxy-lyase activity"/>
    <property type="evidence" value="ECO:0007669"/>
    <property type="project" value="UniProtKB-KW"/>
</dbReference>
<organism evidence="8 9">
    <name type="scientific">Penicillium cataractarum</name>
    <dbReference type="NCBI Taxonomy" id="2100454"/>
    <lineage>
        <taxon>Eukaryota</taxon>
        <taxon>Fungi</taxon>
        <taxon>Dikarya</taxon>
        <taxon>Ascomycota</taxon>
        <taxon>Pezizomycotina</taxon>
        <taxon>Eurotiomycetes</taxon>
        <taxon>Eurotiomycetidae</taxon>
        <taxon>Eurotiales</taxon>
        <taxon>Aspergillaceae</taxon>
        <taxon>Penicillium</taxon>
    </lineage>
</organism>
<dbReference type="InterPro" id="IPR015424">
    <property type="entry name" value="PyrdxlP-dep_Trfase"/>
</dbReference>
<dbReference type="PANTHER" id="PTHR11999:SF70">
    <property type="entry name" value="MIP05841P"/>
    <property type="match status" value="1"/>
</dbReference>
<accession>A0A9X0B5W9</accession>
<dbReference type="Gene3D" id="3.90.1150.10">
    <property type="entry name" value="Aspartate Aminotransferase, domain 1"/>
    <property type="match status" value="1"/>
</dbReference>
<dbReference type="Gene3D" id="3.40.640.10">
    <property type="entry name" value="Type I PLP-dependent aspartate aminotransferase-like (Major domain)"/>
    <property type="match status" value="1"/>
</dbReference>
<dbReference type="Proteomes" id="UP001147782">
    <property type="component" value="Unassembled WGS sequence"/>
</dbReference>
<evidence type="ECO:0000313" key="9">
    <source>
        <dbReference type="Proteomes" id="UP001147782"/>
    </source>
</evidence>
<dbReference type="InterPro" id="IPR015421">
    <property type="entry name" value="PyrdxlP-dep_Trfase_major"/>
</dbReference>
<dbReference type="GO" id="GO:0006520">
    <property type="term" value="P:amino acid metabolic process"/>
    <property type="evidence" value="ECO:0007669"/>
    <property type="project" value="InterPro"/>
</dbReference>
<comment type="cofactor">
    <cofactor evidence="1 6 7">
        <name>pyridoxal 5'-phosphate</name>
        <dbReference type="ChEBI" id="CHEBI:597326"/>
    </cofactor>
</comment>
<evidence type="ECO:0000256" key="5">
    <source>
        <dbReference type="ARBA" id="ARBA00023239"/>
    </source>
</evidence>
<keyword evidence="4 6" id="KW-0663">Pyridoxal phosphate</keyword>
<dbReference type="Gene3D" id="3.90.1150.170">
    <property type="match status" value="1"/>
</dbReference>
<dbReference type="Pfam" id="PF00282">
    <property type="entry name" value="Pyridoxal_deC"/>
    <property type="match status" value="1"/>
</dbReference>
<protein>
    <submittedName>
        <fullName evidence="8">Pyridoxal phosphate-dependent transferase</fullName>
    </submittedName>
</protein>
<dbReference type="InterPro" id="IPR015422">
    <property type="entry name" value="PyrdxlP-dep_Trfase_small"/>
</dbReference>
<keyword evidence="8" id="KW-0808">Transferase</keyword>
<dbReference type="InterPro" id="IPR010977">
    <property type="entry name" value="Aromatic_deC"/>
</dbReference>
<dbReference type="GeneID" id="81432520"/>
<dbReference type="EMBL" id="JAPZBS010000001">
    <property type="protein sequence ID" value="KAJ5389344.1"/>
    <property type="molecule type" value="Genomic_DNA"/>
</dbReference>
<dbReference type="InterPro" id="IPR002129">
    <property type="entry name" value="PyrdxlP-dep_de-COase"/>
</dbReference>
<evidence type="ECO:0000256" key="7">
    <source>
        <dbReference type="RuleBase" id="RU000382"/>
    </source>
</evidence>
<evidence type="ECO:0000256" key="3">
    <source>
        <dbReference type="ARBA" id="ARBA00022793"/>
    </source>
</evidence>
<dbReference type="AlphaFoldDB" id="A0A9X0B5W9"/>
<dbReference type="RefSeq" id="XP_056560072.1">
    <property type="nucleotide sequence ID" value="XM_056693343.1"/>
</dbReference>
<name>A0A9X0B5W9_9EURO</name>
<dbReference type="GO" id="GO:0016740">
    <property type="term" value="F:transferase activity"/>
    <property type="evidence" value="ECO:0007669"/>
    <property type="project" value="UniProtKB-KW"/>
</dbReference>
<reference evidence="8" key="2">
    <citation type="journal article" date="2023" name="IMA Fungus">
        <title>Comparative genomic study of the Penicillium genus elucidates a diverse pangenome and 15 lateral gene transfer events.</title>
        <authorList>
            <person name="Petersen C."/>
            <person name="Sorensen T."/>
            <person name="Nielsen M.R."/>
            <person name="Sondergaard T.E."/>
            <person name="Sorensen J.L."/>
            <person name="Fitzpatrick D.A."/>
            <person name="Frisvad J.C."/>
            <person name="Nielsen K.L."/>
        </authorList>
    </citation>
    <scope>NUCLEOTIDE SEQUENCE</scope>
    <source>
        <strain evidence="8">IBT 29864</strain>
    </source>
</reference>
<reference evidence="8" key="1">
    <citation type="submission" date="2022-11" db="EMBL/GenBank/DDBJ databases">
        <authorList>
            <person name="Petersen C."/>
        </authorList>
    </citation>
    <scope>NUCLEOTIDE SEQUENCE</scope>
    <source>
        <strain evidence="8">IBT 29864</strain>
    </source>
</reference>
<evidence type="ECO:0000256" key="6">
    <source>
        <dbReference type="PIRSR" id="PIRSR602129-50"/>
    </source>
</evidence>
<sequence>MGSVPPRPPPSKSVITRRPCPEQLSWLKKSALPPHHPRPIENVMKDAQDIFSYGFNVGHSRFFSCVPSPASKVSWLGDAMTSAFNPFGGSLEAGTGVCTVESSLIEWIAQRFGLPTSAGGHFVSGASMATLTAIIVARDQILGECEARRSKGIAYISDQTHFSVRKALRIIGIPLGNVRVIPSDAGFRMNPDKLSETILEDIRDGRRPFLVVGTCGTTGSGAIDPLYEIGKTTRLHNIWLHVDAAYGGSVAFSSTHCSLVSGLSNADSIAWDAHKWLFQTHGCGAVVFRDATTALSSFKTPTAHFLVDLDKGEDLPDLWNYGIELTRPARHMRLWFSLQALGMERIDQMISRGFHLSKLAERELSKLLGWKIISPATMGIVNFRFMPEGEPAPYMDIVNGRISKDLIDKNIAVILTSRLTGVVSLRMCTINPETTDEDIKDVVHALDEAAQLHYTPSGYIRSKL</sequence>
<evidence type="ECO:0000256" key="4">
    <source>
        <dbReference type="ARBA" id="ARBA00022898"/>
    </source>
</evidence>
<comment type="similarity">
    <text evidence="2 7">Belongs to the group II decarboxylase family.</text>
</comment>
<evidence type="ECO:0000256" key="2">
    <source>
        <dbReference type="ARBA" id="ARBA00009533"/>
    </source>
</evidence>
<evidence type="ECO:0000256" key="1">
    <source>
        <dbReference type="ARBA" id="ARBA00001933"/>
    </source>
</evidence>
<gene>
    <name evidence="8" type="ORF">N7496_000412</name>
</gene>
<dbReference type="PRINTS" id="PR00800">
    <property type="entry name" value="YHDCRBOXLASE"/>
</dbReference>
<dbReference type="GO" id="GO:0030170">
    <property type="term" value="F:pyridoxal phosphate binding"/>
    <property type="evidence" value="ECO:0007669"/>
    <property type="project" value="InterPro"/>
</dbReference>
<feature type="modified residue" description="N6-(pyridoxal phosphate)lysine" evidence="6">
    <location>
        <position position="275"/>
    </location>
</feature>
<dbReference type="SUPFAM" id="SSF53383">
    <property type="entry name" value="PLP-dependent transferases"/>
    <property type="match status" value="1"/>
</dbReference>
<evidence type="ECO:0000313" key="8">
    <source>
        <dbReference type="EMBL" id="KAJ5389344.1"/>
    </source>
</evidence>
<keyword evidence="3" id="KW-0210">Decarboxylase</keyword>
<dbReference type="PANTHER" id="PTHR11999">
    <property type="entry name" value="GROUP II PYRIDOXAL-5-PHOSPHATE DECARBOXYLASE"/>
    <property type="match status" value="1"/>
</dbReference>
<dbReference type="GO" id="GO:0019752">
    <property type="term" value="P:carboxylic acid metabolic process"/>
    <property type="evidence" value="ECO:0007669"/>
    <property type="project" value="InterPro"/>
</dbReference>
<proteinExistence type="inferred from homology"/>
<dbReference type="OrthoDB" id="2161780at2759"/>